<evidence type="ECO:0000313" key="4">
    <source>
        <dbReference type="Proteomes" id="UP000318294"/>
    </source>
</evidence>
<dbReference type="CDD" id="cd01130">
    <property type="entry name" value="VirB11-like_ATPase"/>
    <property type="match status" value="1"/>
</dbReference>
<dbReference type="SUPFAM" id="SSF52540">
    <property type="entry name" value="P-loop containing nucleoside triphosphate hydrolases"/>
    <property type="match status" value="1"/>
</dbReference>
<sequence length="325" mass="35118">MELGLREREVRARQLESLSRAFGDKILACFRDKRVIEIMLNTDGRVWIERAGEPEMTVLQDMSPVQAMGAIQAAAALVGTVVNADKPILECELPNGESVFGGARLEALIPPVVASPVFAIRKKAELIFTLSDYVEKGILSPAGKAFLENAVAERKNILICGGTGTGKTTFANAMLAAMSEIDPHSRIVIIEDTLELQCAAKNVVFLRTSDGVDQTHLLRATMRLRPDRIVVGEVRDKSALALLKAWNTGHPGGLGTVHANDARAALVRLGQLIQEAGVLPVPELIAEAVDVVVSIKREAGGRRIDEIVRVIEHRADVGFVVESVL</sequence>
<dbReference type="PANTHER" id="PTHR30486:SF6">
    <property type="entry name" value="TYPE IV PILUS RETRACTATION ATPASE PILT"/>
    <property type="match status" value="1"/>
</dbReference>
<dbReference type="RefSeq" id="WP_201739302.1">
    <property type="nucleotide sequence ID" value="NZ_VJON01000010.1"/>
</dbReference>
<organism evidence="3 4">
    <name type="scientific">Tepidimonas charontis</name>
    <dbReference type="NCBI Taxonomy" id="2267262"/>
    <lineage>
        <taxon>Bacteria</taxon>
        <taxon>Pseudomonadati</taxon>
        <taxon>Pseudomonadota</taxon>
        <taxon>Betaproteobacteria</taxon>
        <taxon>Burkholderiales</taxon>
        <taxon>Tepidimonas</taxon>
    </lineage>
</organism>
<dbReference type="InterPro" id="IPR027417">
    <property type="entry name" value="P-loop_NTPase"/>
</dbReference>
<evidence type="ECO:0000313" key="3">
    <source>
        <dbReference type="EMBL" id="TSE35126.1"/>
    </source>
</evidence>
<dbReference type="GO" id="GO:0016887">
    <property type="term" value="F:ATP hydrolysis activity"/>
    <property type="evidence" value="ECO:0007669"/>
    <property type="project" value="InterPro"/>
</dbReference>
<dbReference type="Gene3D" id="3.30.450.90">
    <property type="match status" value="1"/>
</dbReference>
<keyword evidence="4" id="KW-1185">Reference proteome</keyword>
<evidence type="ECO:0000259" key="2">
    <source>
        <dbReference type="PROSITE" id="PS00662"/>
    </source>
</evidence>
<dbReference type="PANTHER" id="PTHR30486">
    <property type="entry name" value="TWITCHING MOTILITY PROTEIN PILT"/>
    <property type="match status" value="1"/>
</dbReference>
<dbReference type="GO" id="GO:0005524">
    <property type="term" value="F:ATP binding"/>
    <property type="evidence" value="ECO:0007669"/>
    <property type="project" value="InterPro"/>
</dbReference>
<dbReference type="NCBIfam" id="TIGR02782">
    <property type="entry name" value="TrbB_P"/>
    <property type="match status" value="1"/>
</dbReference>
<dbReference type="InterPro" id="IPR001482">
    <property type="entry name" value="T2SS/T4SS_dom"/>
</dbReference>
<feature type="domain" description="Bacterial type II secretion system protein E" evidence="2">
    <location>
        <begin position="222"/>
        <end position="236"/>
    </location>
</feature>
<dbReference type="EMBL" id="VJON01000010">
    <property type="protein sequence ID" value="TSE35126.1"/>
    <property type="molecule type" value="Genomic_DNA"/>
</dbReference>
<dbReference type="PROSITE" id="PS00662">
    <property type="entry name" value="T2SP_E"/>
    <property type="match status" value="1"/>
</dbReference>
<comment type="similarity">
    <text evidence="1">Belongs to the GSP E family.</text>
</comment>
<proteinExistence type="inferred from homology"/>
<comment type="caution">
    <text evidence="3">The sequence shown here is derived from an EMBL/GenBank/DDBJ whole genome shotgun (WGS) entry which is preliminary data.</text>
</comment>
<accession>A0A554XH16</accession>
<gene>
    <name evidence="3" type="ORF">Tchar_00915</name>
</gene>
<dbReference type="Gene3D" id="3.40.50.300">
    <property type="entry name" value="P-loop containing nucleotide triphosphate hydrolases"/>
    <property type="match status" value="1"/>
</dbReference>
<dbReference type="InterPro" id="IPR050921">
    <property type="entry name" value="T4SS_GSP_E_ATPase"/>
</dbReference>
<reference evidence="3 4" key="1">
    <citation type="submission" date="2019-07" db="EMBL/GenBank/DDBJ databases">
        <title>Tepidimonas charontis SPSP-6 draft genome.</title>
        <authorList>
            <person name="Da Costa M.S."/>
            <person name="Froufe H.J.C."/>
            <person name="Egas C."/>
            <person name="Albuquerque L."/>
        </authorList>
    </citation>
    <scope>NUCLEOTIDE SEQUENCE [LARGE SCALE GENOMIC DNA]</scope>
    <source>
        <strain evidence="3 4">SPSP-6</strain>
    </source>
</reference>
<dbReference type="InterPro" id="IPR014149">
    <property type="entry name" value="Conjug-transfer_TrbB"/>
</dbReference>
<dbReference type="AlphaFoldDB" id="A0A554XH16"/>
<dbReference type="Proteomes" id="UP000318294">
    <property type="component" value="Unassembled WGS sequence"/>
</dbReference>
<evidence type="ECO:0000256" key="1">
    <source>
        <dbReference type="ARBA" id="ARBA00006611"/>
    </source>
</evidence>
<dbReference type="GO" id="GO:0005737">
    <property type="term" value="C:cytoplasm"/>
    <property type="evidence" value="ECO:0007669"/>
    <property type="project" value="InterPro"/>
</dbReference>
<dbReference type="Pfam" id="PF00437">
    <property type="entry name" value="T2SSE"/>
    <property type="match status" value="1"/>
</dbReference>
<name>A0A554XH16_9BURK</name>
<protein>
    <submittedName>
        <fullName evidence="3">Type IV secretion system protein VirB11</fullName>
    </submittedName>
</protein>